<feature type="domain" description="Plastocyanin-like" evidence="5">
    <location>
        <begin position="265"/>
        <end position="410"/>
    </location>
</feature>
<reference evidence="7 8" key="1">
    <citation type="submission" date="2015-08" db="EMBL/GenBank/DDBJ databases">
        <title>Next Generation Sequencing and Analysis of the Genome of Puccinia sorghi L Schw, the Causal Agent of Maize Common Rust.</title>
        <authorList>
            <person name="Rochi L."/>
            <person name="Burguener G."/>
            <person name="Darino M."/>
            <person name="Turjanski A."/>
            <person name="Kreff E."/>
            <person name="Dieguez M.J."/>
            <person name="Sacco F."/>
        </authorList>
    </citation>
    <scope>NUCLEOTIDE SEQUENCE [LARGE SCALE GENOMIC DNA]</scope>
    <source>
        <strain evidence="7 8">RO10H11247</strain>
    </source>
</reference>
<dbReference type="InterPro" id="IPR008972">
    <property type="entry name" value="Cupredoxin"/>
</dbReference>
<dbReference type="CDD" id="cd13883">
    <property type="entry name" value="CuRO_2_Diphenol_Ox"/>
    <property type="match status" value="1"/>
</dbReference>
<evidence type="ECO:0000256" key="1">
    <source>
        <dbReference type="ARBA" id="ARBA00010609"/>
    </source>
</evidence>
<proteinExistence type="inferred from homology"/>
<dbReference type="Pfam" id="PF00394">
    <property type="entry name" value="Cu-oxidase"/>
    <property type="match status" value="1"/>
</dbReference>
<dbReference type="GO" id="GO:0016491">
    <property type="term" value="F:oxidoreductase activity"/>
    <property type="evidence" value="ECO:0007669"/>
    <property type="project" value="TreeGrafter"/>
</dbReference>
<dbReference type="PANTHER" id="PTHR11709">
    <property type="entry name" value="MULTI-COPPER OXIDASE"/>
    <property type="match status" value="1"/>
</dbReference>
<dbReference type="InterPro" id="IPR001117">
    <property type="entry name" value="Cu-oxidase_2nd"/>
</dbReference>
<keyword evidence="3" id="KW-0325">Glycoprotein</keyword>
<organism evidence="7 8">
    <name type="scientific">Puccinia sorghi</name>
    <dbReference type="NCBI Taxonomy" id="27349"/>
    <lineage>
        <taxon>Eukaryota</taxon>
        <taxon>Fungi</taxon>
        <taxon>Dikarya</taxon>
        <taxon>Basidiomycota</taxon>
        <taxon>Pucciniomycotina</taxon>
        <taxon>Pucciniomycetes</taxon>
        <taxon>Pucciniales</taxon>
        <taxon>Pucciniaceae</taxon>
        <taxon>Puccinia</taxon>
    </lineage>
</organism>
<dbReference type="InterPro" id="IPR011707">
    <property type="entry name" value="Cu-oxidase-like_N"/>
</dbReference>
<evidence type="ECO:0000259" key="5">
    <source>
        <dbReference type="Pfam" id="PF00394"/>
    </source>
</evidence>
<keyword evidence="4" id="KW-0732">Signal</keyword>
<dbReference type="VEuPathDB" id="FungiDB:VP01_301g2"/>
<keyword evidence="2" id="KW-0186">Copper</keyword>
<sequence length="829" mass="93033">MSLNILPIIWLVCSLIPIASCSPLNHDQDHHAALAGSAPPQEYVLKSDFRITAHPTLRRYTLNVTETMAALDGFLRPVLAINDQIPGPLIEVRSKRKGVPSQEADSDSNSYYLYHHHFWAWVACQANEGDRLEITVINQMNISLTMHWHGIYQNGTKLSNLLYWEDGVTGKLDAWVLGKFLLRTLIGVTQCPIPPNGGLYTYKFNLDGQLSIHLALFVSPAIRLASPISLCSSHHQNLMADGINGPMIIHSPRDPLKRSVDFDHDVVLMLTDWYHNTSSEIVHEMLSEAGHVGTPAAPGANSALINGVGEWNCSYATKSERCQQVTSPPEFTFRAGDKIRFRLINAGVHAMFFYSVDEHTLNITEADSTGIYGPSDFRHLWLHNGQRYSVIIQTKKEDAGRSFLMRATMDSDCWAWVPNDIQDTAFGILRLSNDDYGTKKVSQARPDTEAWPQEFPQECLDINPNLMVPILKRSVPNSVVGSGRFEAGFGYQLVNNTQEFITRNEAVKMAQDLGLEWTRDENQRERKKFLTSSEEEQNRSGSRIAARRLVSRKNYQDVDKSSALRHAHSNKRQVKIRPQLSLPFGERQSSVGVTRLAGPPPTPVGTIGKYFVNNISWTTYPYQPVLHDLIPGGVGSINSSRVANVIYPTAEWYDLYLINIDSTGSHPYHLVRFTSELKWTRTPCDKTKSTRWICTSLPLGEDSLRLKNSQKSDTILTIRFGGKPDTVVVPPASYVVIRLHADIPGAWIIVRFFTPDFEIMGYNLLSQFVFILDLALSHWMAHVSHIYFNGFAGVVVVQPDVISRFVIPEDNLALCDARTEPLDSIEPGA</sequence>
<protein>
    <recommendedName>
        <fullName evidence="9">Plastocyanin-like domain-containing protein</fullName>
    </recommendedName>
</protein>
<evidence type="ECO:0000256" key="4">
    <source>
        <dbReference type="SAM" id="SignalP"/>
    </source>
</evidence>
<name>A0A0L6V069_9BASI</name>
<comment type="similarity">
    <text evidence="1">Belongs to the multicopper oxidase family.</text>
</comment>
<evidence type="ECO:0008006" key="9">
    <source>
        <dbReference type="Google" id="ProtNLM"/>
    </source>
</evidence>
<dbReference type="GO" id="GO:0005507">
    <property type="term" value="F:copper ion binding"/>
    <property type="evidence" value="ECO:0007669"/>
    <property type="project" value="InterPro"/>
</dbReference>
<evidence type="ECO:0000256" key="3">
    <source>
        <dbReference type="ARBA" id="ARBA00023180"/>
    </source>
</evidence>
<dbReference type="Proteomes" id="UP000037035">
    <property type="component" value="Unassembled WGS sequence"/>
</dbReference>
<dbReference type="AlphaFoldDB" id="A0A0L6V069"/>
<evidence type="ECO:0000259" key="6">
    <source>
        <dbReference type="Pfam" id="PF07732"/>
    </source>
</evidence>
<dbReference type="STRING" id="27349.A0A0L6V069"/>
<dbReference type="OrthoDB" id="2503026at2759"/>
<evidence type="ECO:0000313" key="7">
    <source>
        <dbReference type="EMBL" id="KNZ54171.1"/>
    </source>
</evidence>
<dbReference type="InterPro" id="IPR045087">
    <property type="entry name" value="Cu-oxidase_fam"/>
</dbReference>
<dbReference type="Gene3D" id="2.60.40.420">
    <property type="entry name" value="Cupredoxins - blue copper proteins"/>
    <property type="match status" value="3"/>
</dbReference>
<gene>
    <name evidence="7" type="ORF">VP01_301g2</name>
</gene>
<evidence type="ECO:0000256" key="2">
    <source>
        <dbReference type="ARBA" id="ARBA00023008"/>
    </source>
</evidence>
<feature type="domain" description="Plastocyanin-like" evidence="6">
    <location>
        <begin position="125"/>
        <end position="170"/>
    </location>
</feature>
<comment type="caution">
    <text evidence="7">The sequence shown here is derived from an EMBL/GenBank/DDBJ whole genome shotgun (WGS) entry which is preliminary data.</text>
</comment>
<dbReference type="EMBL" id="LAVV01007969">
    <property type="protein sequence ID" value="KNZ54171.1"/>
    <property type="molecule type" value="Genomic_DNA"/>
</dbReference>
<feature type="chain" id="PRO_5005568180" description="Plastocyanin-like domain-containing protein" evidence="4">
    <location>
        <begin position="22"/>
        <end position="829"/>
    </location>
</feature>
<evidence type="ECO:0000313" key="8">
    <source>
        <dbReference type="Proteomes" id="UP000037035"/>
    </source>
</evidence>
<feature type="signal peptide" evidence="4">
    <location>
        <begin position="1"/>
        <end position="21"/>
    </location>
</feature>
<dbReference type="Pfam" id="PF07732">
    <property type="entry name" value="Cu-oxidase_3"/>
    <property type="match status" value="1"/>
</dbReference>
<accession>A0A0L6V069</accession>
<keyword evidence="8" id="KW-1185">Reference proteome</keyword>
<dbReference type="PANTHER" id="PTHR11709:SF414">
    <property type="entry name" value="ADR239WP"/>
    <property type="match status" value="1"/>
</dbReference>
<dbReference type="SUPFAM" id="SSF49503">
    <property type="entry name" value="Cupredoxins"/>
    <property type="match status" value="3"/>
</dbReference>